<dbReference type="SUPFAM" id="SSF50044">
    <property type="entry name" value="SH3-domain"/>
    <property type="match status" value="1"/>
</dbReference>
<evidence type="ECO:0000256" key="3">
    <source>
        <dbReference type="PROSITE-ProRule" id="PRU00192"/>
    </source>
</evidence>
<name>A0A673BJA4_9TELE</name>
<dbReference type="InterPro" id="IPR013761">
    <property type="entry name" value="SAM/pointed_sf"/>
</dbReference>
<dbReference type="Proteomes" id="UP000472271">
    <property type="component" value="Chromosome 5"/>
</dbReference>
<dbReference type="InterPro" id="IPR011993">
    <property type="entry name" value="PH-like_dom_sf"/>
</dbReference>
<dbReference type="GO" id="GO:0007266">
    <property type="term" value="P:Rho protein signal transduction"/>
    <property type="evidence" value="ECO:0007669"/>
    <property type="project" value="TreeGrafter"/>
</dbReference>
<dbReference type="InterPro" id="IPR036028">
    <property type="entry name" value="SH3-like_dom_sf"/>
</dbReference>
<dbReference type="InterPro" id="IPR041418">
    <property type="entry name" value="SAM_3"/>
</dbReference>
<dbReference type="PANTHER" id="PTHR12287">
    <property type="entry name" value="EPIDERMAL GROWTH FACTOR RECEPTOR KINASE SUBSTRATE EPS8-RELATED PROTEIN"/>
    <property type="match status" value="1"/>
</dbReference>
<dbReference type="AlphaFoldDB" id="A0A673BJA4"/>
<dbReference type="InterPro" id="IPR055093">
    <property type="entry name" value="EPS8_2nd"/>
</dbReference>
<protein>
    <submittedName>
        <fullName evidence="5">EPS8-like 3a</fullName>
    </submittedName>
</protein>
<dbReference type="Pfam" id="PF00018">
    <property type="entry name" value="SH3_1"/>
    <property type="match status" value="1"/>
</dbReference>
<sequence>WINDNEWRHLILHSHLFTCELDGRDLRTLADCVERLKLLDGMGRVWGQNMMLVVNGARLILTDVETKEELESMALSDIVEFQAVLNSGVFNSLLTVSVQPGKKPPTSVFMFQCEEVRVRMTKLQKRQISLERQIHLGLLSNIYVFIISRQIWFKRNSQKHFHDILNHILADIEIFIGKIAAVVAKNASKKKKKKKGKGILKPEQKQMNSPELIMHDFMLVSHSPEDLPQTIVAPLLTPVCIRLMSEEASLEEDQLWQSLGDTWNIPSTQWPEDDEDIPTYTLEFLDGWQPPEVSASPEPIEPVIRQEKREQHSNESKPQQMCVKADFIARNQRELTVTKGEVVEVLDTSKQWWRVRNSRGEEGFVPNNVLDENAEQPDEPSEANPVLTKKSKPAEVKAWLEEQGFSKITVRCLSVLSGSMLLGMTREELKAICPEEGEDEKNHQGPKQFFLL</sequence>
<reference evidence="5" key="2">
    <citation type="submission" date="2025-08" db="UniProtKB">
        <authorList>
            <consortium name="Ensembl"/>
        </authorList>
    </citation>
    <scope>IDENTIFICATION</scope>
</reference>
<evidence type="ECO:0000256" key="1">
    <source>
        <dbReference type="ARBA" id="ARBA00006197"/>
    </source>
</evidence>
<dbReference type="FunCoup" id="A0A673BJA4">
    <property type="interactions" value="553"/>
</dbReference>
<organism evidence="5 6">
    <name type="scientific">Sphaeramia orbicularis</name>
    <name type="common">orbiculate cardinalfish</name>
    <dbReference type="NCBI Taxonomy" id="375764"/>
    <lineage>
        <taxon>Eukaryota</taxon>
        <taxon>Metazoa</taxon>
        <taxon>Chordata</taxon>
        <taxon>Craniata</taxon>
        <taxon>Vertebrata</taxon>
        <taxon>Euteleostomi</taxon>
        <taxon>Actinopterygii</taxon>
        <taxon>Neopterygii</taxon>
        <taxon>Teleostei</taxon>
        <taxon>Neoteleostei</taxon>
        <taxon>Acanthomorphata</taxon>
        <taxon>Gobiaria</taxon>
        <taxon>Kurtiformes</taxon>
        <taxon>Apogonoidei</taxon>
        <taxon>Apogonidae</taxon>
        <taxon>Apogoninae</taxon>
        <taxon>Sphaeramia</taxon>
    </lineage>
</organism>
<dbReference type="GO" id="GO:0035023">
    <property type="term" value="P:regulation of Rho protein signal transduction"/>
    <property type="evidence" value="ECO:0007669"/>
    <property type="project" value="TreeGrafter"/>
</dbReference>
<proteinExistence type="inferred from homology"/>
<comment type="similarity">
    <text evidence="1">Belongs to the EPS8 family.</text>
</comment>
<reference evidence="5" key="1">
    <citation type="submission" date="2019-06" db="EMBL/GenBank/DDBJ databases">
        <authorList>
            <consortium name="Wellcome Sanger Institute Data Sharing"/>
        </authorList>
    </citation>
    <scope>NUCLEOTIDE SEQUENCE [LARGE SCALE GENOMIC DNA]</scope>
</reference>
<evidence type="ECO:0000313" key="5">
    <source>
        <dbReference type="Ensembl" id="ENSSORP00005041835.1"/>
    </source>
</evidence>
<evidence type="ECO:0000256" key="2">
    <source>
        <dbReference type="ARBA" id="ARBA00022443"/>
    </source>
</evidence>
<keyword evidence="6" id="KW-1185">Reference proteome</keyword>
<dbReference type="SMART" id="SM00326">
    <property type="entry name" value="SH3"/>
    <property type="match status" value="1"/>
</dbReference>
<dbReference type="Gene3D" id="2.30.29.30">
    <property type="entry name" value="Pleckstrin-homology domain (PH domain)/Phosphotyrosine-binding domain (PTB)"/>
    <property type="match status" value="1"/>
</dbReference>
<dbReference type="Pfam" id="PF22975">
    <property type="entry name" value="EPS8_2nd"/>
    <property type="match status" value="1"/>
</dbReference>
<keyword evidence="2 3" id="KW-0728">SH3 domain</keyword>
<dbReference type="InterPro" id="IPR039801">
    <property type="entry name" value="EPS8-like"/>
</dbReference>
<dbReference type="Ensembl" id="ENSSORT00005042907.1">
    <property type="protein sequence ID" value="ENSSORP00005041835.1"/>
    <property type="gene ID" value="ENSSORG00005019426.1"/>
</dbReference>
<dbReference type="Gene3D" id="2.30.30.40">
    <property type="entry name" value="SH3 Domains"/>
    <property type="match status" value="1"/>
</dbReference>
<feature type="domain" description="SH3" evidence="4">
    <location>
        <begin position="316"/>
        <end position="375"/>
    </location>
</feature>
<dbReference type="GO" id="GO:0003779">
    <property type="term" value="F:actin binding"/>
    <property type="evidence" value="ECO:0007669"/>
    <property type="project" value="TreeGrafter"/>
</dbReference>
<reference evidence="5" key="3">
    <citation type="submission" date="2025-09" db="UniProtKB">
        <authorList>
            <consortium name="Ensembl"/>
        </authorList>
    </citation>
    <scope>IDENTIFICATION</scope>
</reference>
<dbReference type="Gene3D" id="1.10.150.50">
    <property type="entry name" value="Transcription Factor, Ets-1"/>
    <property type="match status" value="1"/>
</dbReference>
<dbReference type="InterPro" id="IPR013625">
    <property type="entry name" value="PTB"/>
</dbReference>
<dbReference type="InParanoid" id="A0A673BJA4"/>
<evidence type="ECO:0000259" key="4">
    <source>
        <dbReference type="PROSITE" id="PS50002"/>
    </source>
</evidence>
<evidence type="ECO:0000313" key="6">
    <source>
        <dbReference type="Proteomes" id="UP000472271"/>
    </source>
</evidence>
<dbReference type="PROSITE" id="PS50002">
    <property type="entry name" value="SH3"/>
    <property type="match status" value="1"/>
</dbReference>
<dbReference type="Pfam" id="PF08416">
    <property type="entry name" value="PTB"/>
    <property type="match status" value="1"/>
</dbReference>
<dbReference type="InterPro" id="IPR001452">
    <property type="entry name" value="SH3_domain"/>
</dbReference>
<dbReference type="GO" id="GO:0032587">
    <property type="term" value="C:ruffle membrane"/>
    <property type="evidence" value="ECO:0007669"/>
    <property type="project" value="TreeGrafter"/>
</dbReference>
<dbReference type="Pfam" id="PF18016">
    <property type="entry name" value="SAM_3"/>
    <property type="match status" value="1"/>
</dbReference>
<dbReference type="PANTHER" id="PTHR12287:SF22">
    <property type="entry name" value="EPIDERMAL GROWTH FACTOR RECEPTOR KINASE SUBSTRATE 8-LIKE PROTEIN 3"/>
    <property type="match status" value="1"/>
</dbReference>
<dbReference type="SUPFAM" id="SSF50729">
    <property type="entry name" value="PH domain-like"/>
    <property type="match status" value="1"/>
</dbReference>
<dbReference type="GO" id="GO:1900029">
    <property type="term" value="P:positive regulation of ruffle assembly"/>
    <property type="evidence" value="ECO:0007669"/>
    <property type="project" value="TreeGrafter"/>
</dbReference>
<dbReference type="GO" id="GO:0031982">
    <property type="term" value="C:vesicle"/>
    <property type="evidence" value="ECO:0007669"/>
    <property type="project" value="TreeGrafter"/>
</dbReference>
<accession>A0A673BJA4</accession>